<accession>A0A8G2HUB0</accession>
<keyword evidence="2" id="KW-0472">Membrane</keyword>
<dbReference type="Proteomes" id="UP000255284">
    <property type="component" value="Unassembled WGS sequence"/>
</dbReference>
<dbReference type="Pfam" id="PF02699">
    <property type="entry name" value="YajC"/>
    <property type="match status" value="1"/>
</dbReference>
<keyword evidence="2" id="KW-1133">Transmembrane helix</keyword>
<feature type="region of interest" description="Disordered" evidence="1">
    <location>
        <begin position="105"/>
        <end position="160"/>
    </location>
</feature>
<reference evidence="3 4" key="1">
    <citation type="submission" date="2018-06" db="EMBL/GenBank/DDBJ databases">
        <authorList>
            <consortium name="Pathogen Informatics"/>
            <person name="Doyle S."/>
        </authorList>
    </citation>
    <scope>NUCLEOTIDE SEQUENCE [LARGE SCALE GENOMIC DNA]</scope>
    <source>
        <strain evidence="3 4">NCTC11819</strain>
    </source>
</reference>
<sequence>MLPAEVQSTGSGSLVTWGMLIALAVVAIVFIRRSGSKQVERIRQQQEEMRSSLRPGTWVRTTSGFFGKIVEVTGEVVTLSNLTGEETLWDIRVVAEVKEPNFGIIAEESSPVVDSSPKSDSADAGEERESEESDATGMTPHEAVPESDEEKADNEDSKQG</sequence>
<feature type="compositionally biased region" description="Acidic residues" evidence="1">
    <location>
        <begin position="123"/>
        <end position="134"/>
    </location>
</feature>
<organism evidence="3 4">
    <name type="scientific">Mobiluncus mulieris</name>
    <dbReference type="NCBI Taxonomy" id="2052"/>
    <lineage>
        <taxon>Bacteria</taxon>
        <taxon>Bacillati</taxon>
        <taxon>Actinomycetota</taxon>
        <taxon>Actinomycetes</taxon>
        <taxon>Actinomycetales</taxon>
        <taxon>Actinomycetaceae</taxon>
        <taxon>Mobiluncus</taxon>
    </lineage>
</organism>
<dbReference type="AlphaFoldDB" id="A0A8G2HUB0"/>
<dbReference type="EMBL" id="UGGQ01000006">
    <property type="protein sequence ID" value="STO17442.1"/>
    <property type="molecule type" value="Genomic_DNA"/>
</dbReference>
<dbReference type="GeneID" id="61167920"/>
<feature type="transmembrane region" description="Helical" evidence="2">
    <location>
        <begin position="12"/>
        <end position="31"/>
    </location>
</feature>
<name>A0A8G2HUB0_9ACTO</name>
<comment type="caution">
    <text evidence="3">The sequence shown here is derived from an EMBL/GenBank/DDBJ whole genome shotgun (WGS) entry which is preliminary data.</text>
</comment>
<evidence type="ECO:0000313" key="3">
    <source>
        <dbReference type="EMBL" id="STO17442.1"/>
    </source>
</evidence>
<proteinExistence type="predicted"/>
<dbReference type="RefSeq" id="WP_244854351.1">
    <property type="nucleotide sequence ID" value="NZ_JABCUO010000006.1"/>
</dbReference>
<protein>
    <submittedName>
        <fullName evidence="3">Preprotein translocase, YajC subunit</fullName>
    </submittedName>
</protein>
<feature type="compositionally biased region" description="Low complexity" evidence="1">
    <location>
        <begin position="106"/>
        <end position="119"/>
    </location>
</feature>
<dbReference type="SMART" id="SM01323">
    <property type="entry name" value="YajC"/>
    <property type="match status" value="1"/>
</dbReference>
<evidence type="ECO:0000313" key="4">
    <source>
        <dbReference type="Proteomes" id="UP000255284"/>
    </source>
</evidence>
<evidence type="ECO:0000256" key="1">
    <source>
        <dbReference type="SAM" id="MobiDB-lite"/>
    </source>
</evidence>
<evidence type="ECO:0000256" key="2">
    <source>
        <dbReference type="SAM" id="Phobius"/>
    </source>
</evidence>
<keyword evidence="2" id="KW-0812">Transmembrane</keyword>
<gene>
    <name evidence="3" type="ORF">NCTC11819_02032</name>
</gene>
<dbReference type="InterPro" id="IPR003849">
    <property type="entry name" value="Preprotein_translocase_YajC"/>
</dbReference>